<dbReference type="Proteomes" id="UP001177023">
    <property type="component" value="Unassembled WGS sequence"/>
</dbReference>
<feature type="chain" id="PRO_5041300748" evidence="2">
    <location>
        <begin position="20"/>
        <end position="179"/>
    </location>
</feature>
<feature type="signal peptide" evidence="2">
    <location>
        <begin position="1"/>
        <end position="19"/>
    </location>
</feature>
<feature type="region of interest" description="Disordered" evidence="1">
    <location>
        <begin position="149"/>
        <end position="179"/>
    </location>
</feature>
<protein>
    <submittedName>
        <fullName evidence="3">Uncharacterized protein</fullName>
    </submittedName>
</protein>
<organism evidence="3 4">
    <name type="scientific">Mesorhabditis spiculigera</name>
    <dbReference type="NCBI Taxonomy" id="96644"/>
    <lineage>
        <taxon>Eukaryota</taxon>
        <taxon>Metazoa</taxon>
        <taxon>Ecdysozoa</taxon>
        <taxon>Nematoda</taxon>
        <taxon>Chromadorea</taxon>
        <taxon>Rhabditida</taxon>
        <taxon>Rhabditina</taxon>
        <taxon>Rhabditomorpha</taxon>
        <taxon>Rhabditoidea</taxon>
        <taxon>Rhabditidae</taxon>
        <taxon>Mesorhabditinae</taxon>
        <taxon>Mesorhabditis</taxon>
    </lineage>
</organism>
<name>A0AA36D4B1_9BILA</name>
<comment type="caution">
    <text evidence="3">The sequence shown here is derived from an EMBL/GenBank/DDBJ whole genome shotgun (WGS) entry which is preliminary data.</text>
</comment>
<keyword evidence="2" id="KW-0732">Signal</keyword>
<keyword evidence="4" id="KW-1185">Reference proteome</keyword>
<evidence type="ECO:0000313" key="3">
    <source>
        <dbReference type="EMBL" id="CAJ0580476.1"/>
    </source>
</evidence>
<evidence type="ECO:0000256" key="2">
    <source>
        <dbReference type="SAM" id="SignalP"/>
    </source>
</evidence>
<reference evidence="3" key="1">
    <citation type="submission" date="2023-06" db="EMBL/GenBank/DDBJ databases">
        <authorList>
            <person name="Delattre M."/>
        </authorList>
    </citation>
    <scope>NUCLEOTIDE SEQUENCE</scope>
    <source>
        <strain evidence="3">AF72</strain>
    </source>
</reference>
<evidence type="ECO:0000313" key="4">
    <source>
        <dbReference type="Proteomes" id="UP001177023"/>
    </source>
</evidence>
<evidence type="ECO:0000256" key="1">
    <source>
        <dbReference type="SAM" id="MobiDB-lite"/>
    </source>
</evidence>
<dbReference type="AlphaFoldDB" id="A0AA36D4B1"/>
<dbReference type="EMBL" id="CATQJA010002659">
    <property type="protein sequence ID" value="CAJ0580476.1"/>
    <property type="molecule type" value="Genomic_DNA"/>
</dbReference>
<feature type="non-terminal residue" evidence="3">
    <location>
        <position position="179"/>
    </location>
</feature>
<accession>A0AA36D4B1</accession>
<sequence length="179" mass="19939">MNTYFRIFLLAAIVPYLECRSKFHHRSQGTTGGNGEPRIEHDGMHELHYFYSPLMGRELKFEAVVSFGMDEAALITAEKAIVAHLTGHAMESGRDTNLIGDDLEAKFGGYWTVGIFEDPYGMAYTVARRSPMYVVFEVDGQAGILCASQGPPRKSENGRLKITNDGMNSHLLQRPGTHK</sequence>
<proteinExistence type="predicted"/>
<gene>
    <name evidence="3" type="ORF">MSPICULIGERA_LOCUS18674</name>
</gene>